<dbReference type="InterPro" id="IPR002053">
    <property type="entry name" value="Glyco_hydro_25"/>
</dbReference>
<dbReference type="GeneID" id="90532218"/>
<protein>
    <submittedName>
        <fullName evidence="2">Glycoside hydrolase family 25 protein</fullName>
    </submittedName>
</protein>
<dbReference type="Proteomes" id="UP001524473">
    <property type="component" value="Unassembled WGS sequence"/>
</dbReference>
<evidence type="ECO:0000313" key="2">
    <source>
        <dbReference type="EMBL" id="MCQ4840572.1"/>
    </source>
</evidence>
<evidence type="ECO:0000313" key="3">
    <source>
        <dbReference type="Proteomes" id="UP001524473"/>
    </source>
</evidence>
<dbReference type="RefSeq" id="WP_242871103.1">
    <property type="nucleotide sequence ID" value="NZ_CABKVV010000013.1"/>
</dbReference>
<dbReference type="Gene3D" id="3.20.20.80">
    <property type="entry name" value="Glycosidases"/>
    <property type="match status" value="1"/>
</dbReference>
<accession>A0ABT1S0X4</accession>
<sequence>MISVLILVLVVISVAVAMRGPRTSPVEVVSKGKDGTLLIDDLNDGKMTIPDFDIPTSSYDIDKFTEKDGIITYENGQSALGINVNQNRGDIDWVKVKESGVEFAMIRVGYRSFKTGLITPDSKFEENMKGAKEAGVDIGVYFFSQAVTDAEAEEEASFVLQQIQGYQVTYPIAFDWEFAIKDDGSINEDSRTVNCTGEQITGFVDAFCKKIKKSGMTACYYADKAMGYEKLDLSRLSGYDLWYAEYQKAPSFHYDFKIWQYTSNGEVPGISGKVPINIALKSYGS</sequence>
<reference evidence="2 3" key="1">
    <citation type="submission" date="2022-06" db="EMBL/GenBank/DDBJ databases">
        <title>Isolation of gut microbiota from human fecal samples.</title>
        <authorList>
            <person name="Pamer E.G."/>
            <person name="Barat B."/>
            <person name="Waligurski E."/>
            <person name="Medina S."/>
            <person name="Paddock L."/>
            <person name="Mostad J."/>
        </authorList>
    </citation>
    <scope>NUCLEOTIDE SEQUENCE [LARGE SCALE GENOMIC DNA]</scope>
    <source>
        <strain evidence="2 3">DFI.9.73</strain>
    </source>
</reference>
<organism evidence="2 3">
    <name type="scientific">Neglectibacter timonensis</name>
    <dbReference type="NCBI Taxonomy" id="1776382"/>
    <lineage>
        <taxon>Bacteria</taxon>
        <taxon>Bacillati</taxon>
        <taxon>Bacillota</taxon>
        <taxon>Clostridia</taxon>
        <taxon>Eubacteriales</taxon>
        <taxon>Oscillospiraceae</taxon>
        <taxon>Neglectibacter</taxon>
    </lineage>
</organism>
<keyword evidence="2" id="KW-0378">Hydrolase</keyword>
<dbReference type="EMBL" id="JANFZH010000026">
    <property type="protein sequence ID" value="MCQ4840572.1"/>
    <property type="molecule type" value="Genomic_DNA"/>
</dbReference>
<dbReference type="PROSITE" id="PS51904">
    <property type="entry name" value="GLYCOSYL_HYDROL_F25_2"/>
    <property type="match status" value="1"/>
</dbReference>
<dbReference type="SUPFAM" id="SSF51445">
    <property type="entry name" value="(Trans)glycosidases"/>
    <property type="match status" value="1"/>
</dbReference>
<dbReference type="PANTHER" id="PTHR34135">
    <property type="entry name" value="LYSOZYME"/>
    <property type="match status" value="1"/>
</dbReference>
<dbReference type="PANTHER" id="PTHR34135:SF2">
    <property type="entry name" value="LYSOZYME"/>
    <property type="match status" value="1"/>
</dbReference>
<dbReference type="CDD" id="cd06414">
    <property type="entry name" value="GH25_LytC-like"/>
    <property type="match status" value="1"/>
</dbReference>
<comment type="similarity">
    <text evidence="1">Belongs to the glycosyl hydrolase 25 family.</text>
</comment>
<dbReference type="GO" id="GO:0016787">
    <property type="term" value="F:hydrolase activity"/>
    <property type="evidence" value="ECO:0007669"/>
    <property type="project" value="UniProtKB-KW"/>
</dbReference>
<dbReference type="InterPro" id="IPR017853">
    <property type="entry name" value="GH"/>
</dbReference>
<comment type="caution">
    <text evidence="2">The sequence shown here is derived from an EMBL/GenBank/DDBJ whole genome shotgun (WGS) entry which is preliminary data.</text>
</comment>
<proteinExistence type="inferred from homology"/>
<gene>
    <name evidence="2" type="ORF">NE695_11690</name>
</gene>
<evidence type="ECO:0000256" key="1">
    <source>
        <dbReference type="ARBA" id="ARBA00010646"/>
    </source>
</evidence>
<dbReference type="Pfam" id="PF01183">
    <property type="entry name" value="Glyco_hydro_25"/>
    <property type="match status" value="1"/>
</dbReference>
<name>A0ABT1S0X4_9FIRM</name>
<keyword evidence="3" id="KW-1185">Reference proteome</keyword>